<evidence type="ECO:0000256" key="18">
    <source>
        <dbReference type="HAMAP-Rule" id="MF_01966"/>
    </source>
</evidence>
<feature type="binding site" evidence="18">
    <location>
        <begin position="131"/>
        <end position="137"/>
    </location>
    <ligand>
        <name>(6S)-NADPHX</name>
        <dbReference type="ChEBI" id="CHEBI:64076"/>
    </ligand>
</feature>
<keyword evidence="9 18" id="KW-0630">Potassium</keyword>
<comment type="catalytic activity">
    <reaction evidence="1 18 19">
        <text>(6R)-NADHX = (6S)-NADHX</text>
        <dbReference type="Rhea" id="RHEA:32215"/>
        <dbReference type="ChEBI" id="CHEBI:64074"/>
        <dbReference type="ChEBI" id="CHEBI:64075"/>
        <dbReference type="EC" id="5.1.99.6"/>
    </reaction>
</comment>
<evidence type="ECO:0000256" key="7">
    <source>
        <dbReference type="ARBA" id="ARBA00022840"/>
    </source>
</evidence>
<comment type="catalytic activity">
    <reaction evidence="15 17 19">
        <text>(6S)-NADHX + ADP = AMP + phosphate + NADH + H(+)</text>
        <dbReference type="Rhea" id="RHEA:32223"/>
        <dbReference type="ChEBI" id="CHEBI:15378"/>
        <dbReference type="ChEBI" id="CHEBI:43474"/>
        <dbReference type="ChEBI" id="CHEBI:57945"/>
        <dbReference type="ChEBI" id="CHEBI:64074"/>
        <dbReference type="ChEBI" id="CHEBI:456215"/>
        <dbReference type="ChEBI" id="CHEBI:456216"/>
        <dbReference type="EC" id="4.2.1.136"/>
    </reaction>
</comment>
<comment type="function">
    <text evidence="18">Catalyzes the epimerization of the S- and R-forms of NAD(P)HX, a damaged form of NAD(P)H that is a result of enzymatic or heat-dependent hydration. This is a prerequisite for the S-specific NAD(P)H-hydrate dehydratase to allow the repair of both epimers of NAD(P)HX.</text>
</comment>
<evidence type="ECO:0000313" key="23">
    <source>
        <dbReference type="Proteomes" id="UP000633619"/>
    </source>
</evidence>
<dbReference type="InterPro" id="IPR029056">
    <property type="entry name" value="Ribokinase-like"/>
</dbReference>
<comment type="cofactor">
    <cofactor evidence="18 19">
        <name>K(+)</name>
        <dbReference type="ChEBI" id="CHEBI:29103"/>
    </cofactor>
    <text evidence="18 19">Binds 1 potassium ion per subunit.</text>
</comment>
<feature type="domain" description="YjeF N-terminal" evidence="21">
    <location>
        <begin position="9"/>
        <end position="217"/>
    </location>
</feature>
<keyword evidence="6 17" id="KW-0547">Nucleotide-binding</keyword>
<dbReference type="PIRSF" id="PIRSF017184">
    <property type="entry name" value="Nnr"/>
    <property type="match status" value="1"/>
</dbReference>
<feature type="binding site" evidence="17">
    <location>
        <begin position="422"/>
        <end position="426"/>
    </location>
    <ligand>
        <name>AMP</name>
        <dbReference type="ChEBI" id="CHEBI:456215"/>
    </ligand>
</feature>
<comment type="similarity">
    <text evidence="17">Belongs to the NnrD/CARKD family.</text>
</comment>
<feature type="binding site" evidence="17">
    <location>
        <position position="452"/>
    </location>
    <ligand>
        <name>(6S)-NADPHX</name>
        <dbReference type="ChEBI" id="CHEBI:64076"/>
    </ligand>
</feature>
<evidence type="ECO:0000256" key="12">
    <source>
        <dbReference type="ARBA" id="ARBA00023239"/>
    </source>
</evidence>
<evidence type="ECO:0000256" key="16">
    <source>
        <dbReference type="ARBA" id="ARBA00049209"/>
    </source>
</evidence>
<feature type="binding site" evidence="17">
    <location>
        <position position="451"/>
    </location>
    <ligand>
        <name>AMP</name>
        <dbReference type="ChEBI" id="CHEBI:456215"/>
    </ligand>
</feature>
<keyword evidence="8 17" id="KW-0521">NADP</keyword>
<feature type="binding site" evidence="18">
    <location>
        <position position="58"/>
    </location>
    <ligand>
        <name>K(+)</name>
        <dbReference type="ChEBI" id="CHEBI:29103"/>
    </ligand>
</feature>
<keyword evidence="10 17" id="KW-0520">NAD</keyword>
<dbReference type="EMBL" id="JAECVW010000009">
    <property type="protein sequence ID" value="MBH8596081.1"/>
    <property type="molecule type" value="Genomic_DNA"/>
</dbReference>
<comment type="function">
    <text evidence="14 19">Bifunctional enzyme that catalyzes the epimerization of the S- and R-forms of NAD(P)HX and the dehydration of the S-form of NAD(P)HX at the expense of ADP, which is converted to AMP. This allows the repair of both epimers of NAD(P)HX, a damaged form of NAD(P)H that is a result of enzymatic or heat-dependent hydration.</text>
</comment>
<comment type="subunit">
    <text evidence="17">Homotetramer.</text>
</comment>
<dbReference type="PANTHER" id="PTHR12592:SF0">
    <property type="entry name" value="ATP-DEPENDENT (S)-NAD(P)H-HYDRATE DEHYDRATASE"/>
    <property type="match status" value="1"/>
</dbReference>
<dbReference type="EC" id="4.2.1.136" evidence="19"/>
<dbReference type="HAMAP" id="MF_01965">
    <property type="entry name" value="NADHX_dehydratase"/>
    <property type="match status" value="1"/>
</dbReference>
<keyword evidence="5 18" id="KW-0479">Metal-binding</keyword>
<keyword evidence="13" id="KW-0511">Multifunctional enzyme</keyword>
<feature type="binding site" evidence="18">
    <location>
        <position position="160"/>
    </location>
    <ligand>
        <name>(6S)-NADPHX</name>
        <dbReference type="ChEBI" id="CHEBI:64076"/>
    </ligand>
</feature>
<dbReference type="NCBIfam" id="TIGR00197">
    <property type="entry name" value="yjeF_nterm"/>
    <property type="match status" value="1"/>
</dbReference>
<comment type="caution">
    <text evidence="18">Lacks conserved residue(s) required for the propagation of feature annotation.</text>
</comment>
<dbReference type="Gene3D" id="3.40.50.10260">
    <property type="entry name" value="YjeF N-terminal domain"/>
    <property type="match status" value="1"/>
</dbReference>
<dbReference type="AlphaFoldDB" id="A0A8I1ADX4"/>
<dbReference type="PANTHER" id="PTHR12592">
    <property type="entry name" value="ATP-DEPENDENT (S)-NAD(P)H-HYDRATE DEHYDRATASE FAMILY MEMBER"/>
    <property type="match status" value="1"/>
</dbReference>
<dbReference type="PROSITE" id="PS01050">
    <property type="entry name" value="YJEF_C_2"/>
    <property type="match status" value="1"/>
</dbReference>
<dbReference type="CDD" id="cd01171">
    <property type="entry name" value="YXKO-related"/>
    <property type="match status" value="1"/>
</dbReference>
<keyword evidence="11 18" id="KW-0413">Isomerase</keyword>
<feature type="domain" description="YjeF C-terminal" evidence="20">
    <location>
        <begin position="227"/>
        <end position="509"/>
    </location>
</feature>
<dbReference type="PROSITE" id="PS51385">
    <property type="entry name" value="YJEF_N"/>
    <property type="match status" value="1"/>
</dbReference>
<comment type="catalytic activity">
    <reaction evidence="2 18 19">
        <text>(6R)-NADPHX = (6S)-NADPHX</text>
        <dbReference type="Rhea" id="RHEA:32227"/>
        <dbReference type="ChEBI" id="CHEBI:64076"/>
        <dbReference type="ChEBI" id="CHEBI:64077"/>
        <dbReference type="EC" id="5.1.99.6"/>
    </reaction>
</comment>
<dbReference type="GO" id="GO:0052856">
    <property type="term" value="F:NAD(P)HX epimerase activity"/>
    <property type="evidence" value="ECO:0007669"/>
    <property type="project" value="UniProtKB-UniRule"/>
</dbReference>
<evidence type="ECO:0000256" key="19">
    <source>
        <dbReference type="PIRNR" id="PIRNR017184"/>
    </source>
</evidence>
<evidence type="ECO:0000256" key="1">
    <source>
        <dbReference type="ARBA" id="ARBA00000013"/>
    </source>
</evidence>
<dbReference type="GO" id="GO:0052855">
    <property type="term" value="F:ADP-dependent NAD(P)H-hydrate dehydratase activity"/>
    <property type="evidence" value="ECO:0007669"/>
    <property type="project" value="UniProtKB-UniRule"/>
</dbReference>
<dbReference type="Pfam" id="PF01256">
    <property type="entry name" value="Carb_kinase"/>
    <property type="match status" value="1"/>
</dbReference>
<feature type="binding site" evidence="18">
    <location>
        <position position="163"/>
    </location>
    <ligand>
        <name>K(+)</name>
        <dbReference type="ChEBI" id="CHEBI:29103"/>
    </ligand>
</feature>
<evidence type="ECO:0000256" key="14">
    <source>
        <dbReference type="ARBA" id="ARBA00025153"/>
    </source>
</evidence>
<dbReference type="Gene3D" id="3.40.1190.20">
    <property type="match status" value="1"/>
</dbReference>
<feature type="binding site" evidence="18">
    <location>
        <position position="127"/>
    </location>
    <ligand>
        <name>K(+)</name>
        <dbReference type="ChEBI" id="CHEBI:29103"/>
    </ligand>
</feature>
<proteinExistence type="inferred from homology"/>
<gene>
    <name evidence="18" type="primary">nnrE</name>
    <name evidence="17" type="synonym">nnrD</name>
    <name evidence="22" type="ORF">I8U20_12215</name>
</gene>
<feature type="binding site" evidence="18">
    <location>
        <begin position="57"/>
        <end position="61"/>
    </location>
    <ligand>
        <name>(6S)-NADPHX</name>
        <dbReference type="ChEBI" id="CHEBI:64076"/>
    </ligand>
</feature>
<evidence type="ECO:0000256" key="5">
    <source>
        <dbReference type="ARBA" id="ARBA00022723"/>
    </source>
</evidence>
<evidence type="ECO:0000256" key="13">
    <source>
        <dbReference type="ARBA" id="ARBA00023268"/>
    </source>
</evidence>
<keyword evidence="12 17" id="KW-0456">Lyase</keyword>
<feature type="binding site" evidence="17">
    <location>
        <position position="331"/>
    </location>
    <ligand>
        <name>(6S)-NADPHX</name>
        <dbReference type="ChEBI" id="CHEBI:64076"/>
    </ligand>
</feature>
<comment type="caution">
    <text evidence="22">The sequence shown here is derived from an EMBL/GenBank/DDBJ whole genome shotgun (WGS) entry which is preliminary data.</text>
</comment>
<sequence length="512" mass="55349">MYLVTAEEMRRIEERIMEETGLPGTVLMENAGRSVADEITKRFPKPQKAVILAGKGNNGGDGWVIARYLLYRNWDVACWLVGNPDQLTPDAKVFYRVLQSFTPIQTYHSGKLDALKSDLSQAGVIVDALLGTGVNGSLRPPVKEVVEQINASGKWVVSVDMPTGLHTDGASIDSEKVKADLTVTFQYPKWGHFSRQGNALSGELVIKEIGLPPELKPELKPKGRLNDPVWWKNSWSPRDPWSHKGSHGHLLLIGGSKGMLGAICMAGEAAYRMGAGYVTLTVPESERHALAAKVTQPLIWPWPGEGTFHPDSAAGLREKAGQISAMAIGPGLGRFEGEDKWLRDVLSSMQGPLVLDADALNILAAYPDLLEDLRQREVPAIITPHPGEMARLTSLSVKEVEAGRVDVARSYAKRTGMIVVLKGRFTLIAHPDGTVILNPTGSPALAKAGSGDVLTGMIGSLLAQKVSPFEAAAMAVYLHGKASGLSGTHPHSMVYTDLLDGIQRAVRQEFVE</sequence>
<organism evidence="22 23">
    <name type="scientific">Thermoactinomyces intermedius</name>
    <dbReference type="NCBI Taxonomy" id="2024"/>
    <lineage>
        <taxon>Bacteria</taxon>
        <taxon>Bacillati</taxon>
        <taxon>Bacillota</taxon>
        <taxon>Bacilli</taxon>
        <taxon>Bacillales</taxon>
        <taxon>Thermoactinomycetaceae</taxon>
        <taxon>Thermoactinomyces</taxon>
    </lineage>
</organism>
<evidence type="ECO:0000256" key="6">
    <source>
        <dbReference type="ARBA" id="ARBA00022741"/>
    </source>
</evidence>
<evidence type="ECO:0000256" key="2">
    <source>
        <dbReference type="ARBA" id="ARBA00000909"/>
    </source>
</evidence>
<dbReference type="GO" id="GO:0110051">
    <property type="term" value="P:metabolite repair"/>
    <property type="evidence" value="ECO:0007669"/>
    <property type="project" value="TreeGrafter"/>
</dbReference>
<evidence type="ECO:0000259" key="21">
    <source>
        <dbReference type="PROSITE" id="PS51385"/>
    </source>
</evidence>
<evidence type="ECO:0000256" key="8">
    <source>
        <dbReference type="ARBA" id="ARBA00022857"/>
    </source>
</evidence>
<dbReference type="InterPro" id="IPR036652">
    <property type="entry name" value="YjeF_N_dom_sf"/>
</dbReference>
<evidence type="ECO:0000256" key="17">
    <source>
        <dbReference type="HAMAP-Rule" id="MF_01965"/>
    </source>
</evidence>
<comment type="similarity">
    <text evidence="4 19">In the C-terminal section; belongs to the NnrD/CARKD family.</text>
</comment>
<reference evidence="22 23" key="1">
    <citation type="submission" date="2020-12" db="EMBL/GenBank/DDBJ databases">
        <title>WGS of Thermoactinomyces spp.</title>
        <authorList>
            <person name="Cheng K."/>
        </authorList>
    </citation>
    <scope>NUCLEOTIDE SEQUENCE [LARGE SCALE GENOMIC DNA]</scope>
    <source>
        <strain evidence="23">CICC 10671\DSM 43846</strain>
    </source>
</reference>
<dbReference type="HAMAP" id="MF_01966">
    <property type="entry name" value="NADHX_epimerase"/>
    <property type="match status" value="1"/>
</dbReference>
<evidence type="ECO:0000256" key="10">
    <source>
        <dbReference type="ARBA" id="ARBA00023027"/>
    </source>
</evidence>
<dbReference type="Proteomes" id="UP000633619">
    <property type="component" value="Unassembled WGS sequence"/>
</dbReference>
<comment type="catalytic activity">
    <reaction evidence="16 17 19">
        <text>(6S)-NADPHX + ADP = AMP + phosphate + NADPH + H(+)</text>
        <dbReference type="Rhea" id="RHEA:32235"/>
        <dbReference type="ChEBI" id="CHEBI:15378"/>
        <dbReference type="ChEBI" id="CHEBI:43474"/>
        <dbReference type="ChEBI" id="CHEBI:57783"/>
        <dbReference type="ChEBI" id="CHEBI:64076"/>
        <dbReference type="ChEBI" id="CHEBI:456215"/>
        <dbReference type="ChEBI" id="CHEBI:456216"/>
        <dbReference type="EC" id="4.2.1.136"/>
    </reaction>
</comment>
<comment type="similarity">
    <text evidence="18">Belongs to the NnrE/AIBP family.</text>
</comment>
<dbReference type="RefSeq" id="WP_181732759.1">
    <property type="nucleotide sequence ID" value="NZ_JACEIR010000011.1"/>
</dbReference>
<dbReference type="InterPro" id="IPR030677">
    <property type="entry name" value="Nnr"/>
</dbReference>
<dbReference type="InterPro" id="IPR004443">
    <property type="entry name" value="YjeF_N_dom"/>
</dbReference>
<evidence type="ECO:0000256" key="3">
    <source>
        <dbReference type="ARBA" id="ARBA00006001"/>
    </source>
</evidence>
<comment type="cofactor">
    <cofactor evidence="17">
        <name>Mg(2+)</name>
        <dbReference type="ChEBI" id="CHEBI:18420"/>
    </cofactor>
</comment>
<accession>A0A8I1ADX4</accession>
<dbReference type="InterPro" id="IPR000631">
    <property type="entry name" value="CARKD"/>
</dbReference>
<evidence type="ECO:0000256" key="11">
    <source>
        <dbReference type="ARBA" id="ARBA00023235"/>
    </source>
</evidence>
<dbReference type="PROSITE" id="PS51383">
    <property type="entry name" value="YJEF_C_3"/>
    <property type="match status" value="1"/>
</dbReference>
<evidence type="ECO:0000256" key="9">
    <source>
        <dbReference type="ARBA" id="ARBA00022958"/>
    </source>
</evidence>
<dbReference type="GO" id="GO:0005524">
    <property type="term" value="F:ATP binding"/>
    <property type="evidence" value="ECO:0007669"/>
    <property type="project" value="UniProtKB-UniRule"/>
</dbReference>
<dbReference type="InterPro" id="IPR017953">
    <property type="entry name" value="Carbohydrate_kinase_pred_CS"/>
</dbReference>
<dbReference type="SUPFAM" id="SSF64153">
    <property type="entry name" value="YjeF N-terminal domain-like"/>
    <property type="match status" value="1"/>
</dbReference>
<dbReference type="Pfam" id="PF03853">
    <property type="entry name" value="YjeF_N"/>
    <property type="match status" value="1"/>
</dbReference>
<evidence type="ECO:0000313" key="22">
    <source>
        <dbReference type="EMBL" id="MBH8596081.1"/>
    </source>
</evidence>
<feature type="binding site" evidence="17">
    <location>
        <position position="385"/>
    </location>
    <ligand>
        <name>(6S)-NADPHX</name>
        <dbReference type="ChEBI" id="CHEBI:64076"/>
    </ligand>
</feature>
<dbReference type="GO" id="GO:0046872">
    <property type="term" value="F:metal ion binding"/>
    <property type="evidence" value="ECO:0007669"/>
    <property type="project" value="UniProtKB-UniRule"/>
</dbReference>
<dbReference type="GO" id="GO:0046496">
    <property type="term" value="P:nicotinamide nucleotide metabolic process"/>
    <property type="evidence" value="ECO:0007669"/>
    <property type="project" value="UniProtKB-UniRule"/>
</dbReference>
<dbReference type="SUPFAM" id="SSF53613">
    <property type="entry name" value="Ribokinase-like"/>
    <property type="match status" value="1"/>
</dbReference>
<keyword evidence="23" id="KW-1185">Reference proteome</keyword>
<evidence type="ECO:0000256" key="15">
    <source>
        <dbReference type="ARBA" id="ARBA00048238"/>
    </source>
</evidence>
<evidence type="ECO:0000259" key="20">
    <source>
        <dbReference type="PROSITE" id="PS51383"/>
    </source>
</evidence>
<protein>
    <recommendedName>
        <fullName evidence="19">Bifunctional NAD(P)H-hydrate repair enzyme</fullName>
    </recommendedName>
    <alternativeName>
        <fullName evidence="19">Nicotinamide nucleotide repair protein</fullName>
    </alternativeName>
    <domain>
        <recommendedName>
            <fullName evidence="19">ADP-dependent (S)-NAD(P)H-hydrate dehydratase</fullName>
            <ecNumber evidence="19">4.2.1.136</ecNumber>
        </recommendedName>
        <alternativeName>
            <fullName evidence="19">ADP-dependent NAD(P)HX dehydratase</fullName>
        </alternativeName>
    </domain>
    <domain>
        <recommendedName>
            <fullName evidence="19">NAD(P)H-hydrate epimerase</fullName>
            <ecNumber evidence="19">5.1.99.6</ecNumber>
        </recommendedName>
    </domain>
</protein>
<keyword evidence="7 17" id="KW-0067">ATP-binding</keyword>
<comment type="function">
    <text evidence="17">Catalyzes the dehydration of the S-form of NAD(P)HX at the expense of ADP, which is converted to AMP. Together with NAD(P)HX epimerase, which catalyzes the epimerization of the S- and R-forms, the enzyme allows the repair of both epimers of NAD(P)HX, a damaged form of NAD(P)H that is a result of enzymatic or heat-dependent hydration.</text>
</comment>
<feature type="binding site" evidence="17">
    <location>
        <position position="262"/>
    </location>
    <ligand>
        <name>(6S)-NADPHX</name>
        <dbReference type="ChEBI" id="CHEBI:64076"/>
    </ligand>
</feature>
<evidence type="ECO:0000256" key="4">
    <source>
        <dbReference type="ARBA" id="ARBA00009524"/>
    </source>
</evidence>
<comment type="similarity">
    <text evidence="3 19">In the N-terminal section; belongs to the NnrE/AIBP family.</text>
</comment>
<dbReference type="NCBIfam" id="TIGR00196">
    <property type="entry name" value="yjeF_cterm"/>
    <property type="match status" value="1"/>
</dbReference>
<dbReference type="EC" id="5.1.99.6" evidence="19"/>
<name>A0A8I1ADX4_THEIN</name>